<evidence type="ECO:0000256" key="1">
    <source>
        <dbReference type="ARBA" id="ARBA00006190"/>
    </source>
</evidence>
<dbReference type="GO" id="GO:0007034">
    <property type="term" value="P:vacuolar transport"/>
    <property type="evidence" value="ECO:0007669"/>
    <property type="project" value="InterPro"/>
</dbReference>
<sequence>MGLFSKSPSKSPKDQVNEWCGRIRKEGYGLDRQIREQQPTQEDDVKPHEPATRQLTEVLTTIARLSEQLEEYNARPHPRNLVYSALDKGMKEYMALYMSRVNGPYYSVPECKAQPVNALANIALGDDDDGTTDDDIKVLGDLLVEELPQDFDAEVRGGSSNLPQNPSTSPSREREEEKVKRSMKEAAKKGDKDVCRMLAKEIIQSRKAVTRIYTSKAHLNSVQSQMKAQLATLRVAGSLQQSTEVLKAMQELVKLPEISKTMQEMSREMMKAGIIEEMLEDTMESLEPEEMEEEAQEEVDKVLWEITAGQLGKTPAMVSDALPAEPEGAAALAPEEEPEEDMEEMRNRLEALRS</sequence>
<gene>
    <name evidence="3" type="primary">Chmp3-L</name>
    <name evidence="3" type="ORF">Hamer_G016231</name>
</gene>
<feature type="region of interest" description="Disordered" evidence="2">
    <location>
        <begin position="153"/>
        <end position="187"/>
    </location>
</feature>
<feature type="compositionally biased region" description="Polar residues" evidence="2">
    <location>
        <begin position="158"/>
        <end position="170"/>
    </location>
</feature>
<comment type="similarity">
    <text evidence="1">Belongs to the SNF7 family.</text>
</comment>
<feature type="region of interest" description="Disordered" evidence="2">
    <location>
        <begin position="30"/>
        <end position="50"/>
    </location>
</feature>
<dbReference type="Gene3D" id="6.10.140.1230">
    <property type="match status" value="1"/>
</dbReference>
<organism evidence="3 4">
    <name type="scientific">Homarus americanus</name>
    <name type="common">American lobster</name>
    <dbReference type="NCBI Taxonomy" id="6706"/>
    <lineage>
        <taxon>Eukaryota</taxon>
        <taxon>Metazoa</taxon>
        <taxon>Ecdysozoa</taxon>
        <taxon>Arthropoda</taxon>
        <taxon>Crustacea</taxon>
        <taxon>Multicrustacea</taxon>
        <taxon>Malacostraca</taxon>
        <taxon>Eumalacostraca</taxon>
        <taxon>Eucarida</taxon>
        <taxon>Decapoda</taxon>
        <taxon>Pleocyemata</taxon>
        <taxon>Astacidea</taxon>
        <taxon>Nephropoidea</taxon>
        <taxon>Nephropidae</taxon>
        <taxon>Homarus</taxon>
    </lineage>
</organism>
<feature type="compositionally biased region" description="Basic and acidic residues" evidence="2">
    <location>
        <begin position="344"/>
        <end position="354"/>
    </location>
</feature>
<dbReference type="PANTHER" id="PTHR10476">
    <property type="entry name" value="CHARGED MULTIVESICULAR BODY PROTEIN"/>
    <property type="match status" value="1"/>
</dbReference>
<keyword evidence="4" id="KW-1185">Reference proteome</keyword>
<dbReference type="Pfam" id="PF03357">
    <property type="entry name" value="Snf7"/>
    <property type="match status" value="1"/>
</dbReference>
<reference evidence="3" key="1">
    <citation type="journal article" date="2021" name="Sci. Adv.">
        <title>The American lobster genome reveals insights on longevity, neural, and immune adaptations.</title>
        <authorList>
            <person name="Polinski J.M."/>
            <person name="Zimin A.V."/>
            <person name="Clark K.F."/>
            <person name="Kohn A.B."/>
            <person name="Sadowski N."/>
            <person name="Timp W."/>
            <person name="Ptitsyn A."/>
            <person name="Khanna P."/>
            <person name="Romanova D.Y."/>
            <person name="Williams P."/>
            <person name="Greenwood S.J."/>
            <person name="Moroz L.L."/>
            <person name="Walt D.R."/>
            <person name="Bodnar A.G."/>
        </authorList>
    </citation>
    <scope>NUCLEOTIDE SEQUENCE</scope>
    <source>
        <strain evidence="3">GMGI-L3</strain>
    </source>
</reference>
<protein>
    <submittedName>
        <fullName evidence="3">Charged multivesicular body protein 3-like</fullName>
    </submittedName>
</protein>
<evidence type="ECO:0000256" key="2">
    <source>
        <dbReference type="SAM" id="MobiDB-lite"/>
    </source>
</evidence>
<feature type="compositionally biased region" description="Low complexity" evidence="2">
    <location>
        <begin position="320"/>
        <end position="333"/>
    </location>
</feature>
<feature type="region of interest" description="Disordered" evidence="2">
    <location>
        <begin position="318"/>
        <end position="354"/>
    </location>
</feature>
<dbReference type="AlphaFoldDB" id="A0A8J5MRW8"/>
<name>A0A8J5MRW8_HOMAM</name>
<comment type="caution">
    <text evidence="3">The sequence shown here is derived from an EMBL/GenBank/DDBJ whole genome shotgun (WGS) entry which is preliminary data.</text>
</comment>
<accession>A0A8J5MRW8</accession>
<feature type="compositionally biased region" description="Basic and acidic residues" evidence="2">
    <location>
        <begin position="171"/>
        <end position="187"/>
    </location>
</feature>
<dbReference type="EMBL" id="JAHLQT010029607">
    <property type="protein sequence ID" value="KAG7161182.1"/>
    <property type="molecule type" value="Genomic_DNA"/>
</dbReference>
<proteinExistence type="inferred from homology"/>
<dbReference type="Proteomes" id="UP000747542">
    <property type="component" value="Unassembled WGS sequence"/>
</dbReference>
<evidence type="ECO:0000313" key="4">
    <source>
        <dbReference type="Proteomes" id="UP000747542"/>
    </source>
</evidence>
<feature type="compositionally biased region" description="Acidic residues" evidence="2">
    <location>
        <begin position="334"/>
        <end position="343"/>
    </location>
</feature>
<evidence type="ECO:0000313" key="3">
    <source>
        <dbReference type="EMBL" id="KAG7161182.1"/>
    </source>
</evidence>
<dbReference type="InterPro" id="IPR005024">
    <property type="entry name" value="Snf7_fam"/>
</dbReference>